<protein>
    <submittedName>
        <fullName evidence="1">Jg13728 protein</fullName>
    </submittedName>
</protein>
<reference evidence="1" key="1">
    <citation type="submission" date="2022-03" db="EMBL/GenBank/DDBJ databases">
        <authorList>
            <person name="Lindestad O."/>
        </authorList>
    </citation>
    <scope>NUCLEOTIDE SEQUENCE</scope>
</reference>
<dbReference type="AlphaFoldDB" id="A0A8S4RP47"/>
<organism evidence="1 2">
    <name type="scientific">Pararge aegeria aegeria</name>
    <dbReference type="NCBI Taxonomy" id="348720"/>
    <lineage>
        <taxon>Eukaryota</taxon>
        <taxon>Metazoa</taxon>
        <taxon>Ecdysozoa</taxon>
        <taxon>Arthropoda</taxon>
        <taxon>Hexapoda</taxon>
        <taxon>Insecta</taxon>
        <taxon>Pterygota</taxon>
        <taxon>Neoptera</taxon>
        <taxon>Endopterygota</taxon>
        <taxon>Lepidoptera</taxon>
        <taxon>Glossata</taxon>
        <taxon>Ditrysia</taxon>
        <taxon>Papilionoidea</taxon>
        <taxon>Nymphalidae</taxon>
        <taxon>Satyrinae</taxon>
        <taxon>Satyrini</taxon>
        <taxon>Parargina</taxon>
        <taxon>Pararge</taxon>
    </lineage>
</organism>
<dbReference type="Proteomes" id="UP000838756">
    <property type="component" value="Unassembled WGS sequence"/>
</dbReference>
<dbReference type="OrthoDB" id="2914378at2759"/>
<proteinExistence type="predicted"/>
<evidence type="ECO:0000313" key="1">
    <source>
        <dbReference type="EMBL" id="CAH2238920.1"/>
    </source>
</evidence>
<evidence type="ECO:0000313" key="2">
    <source>
        <dbReference type="Proteomes" id="UP000838756"/>
    </source>
</evidence>
<keyword evidence="2" id="KW-1185">Reference proteome</keyword>
<sequence>MLVAPRERYAQEGITLDDGAEEDWLSETVNPGPMVDLLDKAPQNTIVRSSQADLRDCDRRGLLWSLSLI</sequence>
<comment type="caution">
    <text evidence="1">The sequence shown here is derived from an EMBL/GenBank/DDBJ whole genome shotgun (WGS) entry which is preliminary data.</text>
</comment>
<accession>A0A8S4RP47</accession>
<dbReference type="EMBL" id="CAKXAJ010025409">
    <property type="protein sequence ID" value="CAH2238920.1"/>
    <property type="molecule type" value="Genomic_DNA"/>
</dbReference>
<name>A0A8S4RP47_9NEOP</name>
<gene>
    <name evidence="1" type="primary">jg13728</name>
    <name evidence="1" type="ORF">PAEG_LOCUS15944</name>
</gene>